<dbReference type="EMBL" id="CP011859">
    <property type="protein sequence ID" value="AQY22832.1"/>
    <property type="molecule type" value="Genomic_DNA"/>
</dbReference>
<organism evidence="1 2">
    <name type="scientific">Riemerella anatipestifer</name>
    <name type="common">Moraxella anatipestifer</name>
    <dbReference type="NCBI Taxonomy" id="34085"/>
    <lineage>
        <taxon>Bacteria</taxon>
        <taxon>Pseudomonadati</taxon>
        <taxon>Bacteroidota</taxon>
        <taxon>Flavobacteriia</taxon>
        <taxon>Flavobacteriales</taxon>
        <taxon>Weeksellaceae</taxon>
        <taxon>Riemerella</taxon>
    </lineage>
</organism>
<accession>A0A1S7DUM3</accession>
<evidence type="ECO:0000313" key="2">
    <source>
        <dbReference type="Proteomes" id="UP000189883"/>
    </source>
</evidence>
<gene>
    <name evidence="1" type="ORF">AB406_1891</name>
</gene>
<dbReference type="AlphaFoldDB" id="A0A1S7DUM3"/>
<protein>
    <submittedName>
        <fullName evidence="1">Uncharacterized protein</fullName>
    </submittedName>
</protein>
<reference evidence="1 2" key="1">
    <citation type="submission" date="2015-06" db="EMBL/GenBank/DDBJ databases">
        <title>R. anatipestifer strain HXb2 is the most virulent strain so far, and the genome sequence would help us uncover the pathogenesis.</title>
        <authorList>
            <person name="Hu Q."/>
            <person name="Qi J."/>
            <person name="Bo H."/>
            <person name="Liu G."/>
            <person name="Tao M."/>
            <person name="Ding Y."/>
            <person name="Xue Y."/>
        </authorList>
    </citation>
    <scope>NUCLEOTIDE SEQUENCE [LARGE SCALE GENOMIC DNA]</scope>
    <source>
        <strain evidence="1 2">HXb2</strain>
    </source>
</reference>
<dbReference type="RefSeq" id="WP_052910849.1">
    <property type="nucleotide sequence ID" value="NZ_CP011859.1"/>
</dbReference>
<dbReference type="InterPro" id="IPR045694">
    <property type="entry name" value="DUF6058"/>
</dbReference>
<proteinExistence type="predicted"/>
<sequence>MKTDAEYIKENFIELAELSDKTGFSEIEILELINKKIIPNYSYSIEKQEIITSPLSDRLVNTKSEKYFSKSHIKKLNDYKNIKKTPEEIKETFRQNFVENLMQHNENRLAYDDLFKNGEEEMERALNEVFETEWKHYCNGVYGICTVNASEKEIVEKEIIIKKLIEFKRKYGNHLLNETQKAEFLKLNEEFNQVTSLFAPYQRKTSSRGKYIDELLRENNLNDFIKNYD</sequence>
<evidence type="ECO:0000313" key="1">
    <source>
        <dbReference type="EMBL" id="AQY22832.1"/>
    </source>
</evidence>
<dbReference type="Proteomes" id="UP000189883">
    <property type="component" value="Chromosome"/>
</dbReference>
<dbReference type="Pfam" id="PF19531">
    <property type="entry name" value="DUF6058"/>
    <property type="match status" value="1"/>
</dbReference>
<name>A0A1S7DUM3_RIEAN</name>